<dbReference type="Proteomes" id="UP001362999">
    <property type="component" value="Unassembled WGS sequence"/>
</dbReference>
<keyword evidence="3" id="KW-0119">Carbohydrate metabolism</keyword>
<keyword evidence="2" id="KW-0294">Fucose metabolism</keyword>
<keyword evidence="1" id="KW-0808">Transferase</keyword>
<dbReference type="EMBL" id="JAWWNJ010000077">
    <property type="protein sequence ID" value="KAK7005766.1"/>
    <property type="molecule type" value="Genomic_DNA"/>
</dbReference>
<evidence type="ECO:0000256" key="2">
    <source>
        <dbReference type="ARBA" id="ARBA00023253"/>
    </source>
</evidence>
<proteinExistence type="predicted"/>
<dbReference type="GO" id="GO:0016740">
    <property type="term" value="F:transferase activity"/>
    <property type="evidence" value="ECO:0007669"/>
    <property type="project" value="UniProtKB-KW"/>
</dbReference>
<dbReference type="GO" id="GO:0006004">
    <property type="term" value="P:fucose metabolic process"/>
    <property type="evidence" value="ECO:0007669"/>
    <property type="project" value="UniProtKB-KW"/>
</dbReference>
<name>A0AAW0A9F4_9AGAR</name>
<dbReference type="Gene3D" id="3.40.50.11350">
    <property type="match status" value="1"/>
</dbReference>
<organism evidence="4 5">
    <name type="scientific">Favolaschia claudopus</name>
    <dbReference type="NCBI Taxonomy" id="2862362"/>
    <lineage>
        <taxon>Eukaryota</taxon>
        <taxon>Fungi</taxon>
        <taxon>Dikarya</taxon>
        <taxon>Basidiomycota</taxon>
        <taxon>Agaricomycotina</taxon>
        <taxon>Agaricomycetes</taxon>
        <taxon>Agaricomycetidae</taxon>
        <taxon>Agaricales</taxon>
        <taxon>Marasmiineae</taxon>
        <taxon>Mycenaceae</taxon>
        <taxon>Favolaschia</taxon>
    </lineage>
</organism>
<accession>A0AAW0A9F4</accession>
<dbReference type="CDD" id="cd11296">
    <property type="entry name" value="O-FucT_like"/>
    <property type="match status" value="1"/>
</dbReference>
<evidence type="ECO:0000256" key="3">
    <source>
        <dbReference type="ARBA" id="ARBA00023277"/>
    </source>
</evidence>
<evidence type="ECO:0000313" key="4">
    <source>
        <dbReference type="EMBL" id="KAK7005766.1"/>
    </source>
</evidence>
<comment type="caution">
    <text evidence="4">The sequence shown here is derived from an EMBL/GenBank/DDBJ whole genome shotgun (WGS) entry which is preliminary data.</text>
</comment>
<protein>
    <submittedName>
        <fullName evidence="4">O-fucosyltransferase-like protein</fullName>
    </submittedName>
</protein>
<keyword evidence="5" id="KW-1185">Reference proteome</keyword>
<sequence length="470" mass="52797">MSMATTKLPGPLQSKHWLIALAAVQAVVCIFILQTRFWDTSSLPHSSCAAVLVESSGPEPVTVAVSSPEPKPKDNALLVYKNATTLFRDNLQKDVKYITSWPVNGWPNQVIQYMNLLYLARLTERVPILPRFRPIYLKGKVSALDFSDVFDLARLRKELKTPILEWRDVKDPESKAIETVGCWDIHDKSWETDSYFLQPPVDLNLDISYTSIPPWVRDSLEMDQKDRSMYLWPLASLISFSKRVTTMRALATPSPSPLHQKIQAPDDQLFCSNHLSFDFSLRLLEVRQDISPAWQAVGRHMHLTPAVQEVAAQSTRQTLGLASTAHIPPYIAVHIRRGDFAKRCKLAGVSPSECLAPFSAYVRRVKEVRAEILEDTGVAVDRVIVTSDEVDEAWWEPVHKVGWLRPNHTETLAVHGSWYPMFIDAAIHGAAYGFVGTDSSTGSILARRRVSSRGGVTEMVKWGKPHADAH</sequence>
<gene>
    <name evidence="4" type="ORF">R3P38DRAFT_1716578</name>
</gene>
<evidence type="ECO:0000313" key="5">
    <source>
        <dbReference type="Proteomes" id="UP001362999"/>
    </source>
</evidence>
<dbReference type="InterPro" id="IPR019378">
    <property type="entry name" value="GDP-Fuc_O-FucTrfase"/>
</dbReference>
<evidence type="ECO:0000256" key="1">
    <source>
        <dbReference type="ARBA" id="ARBA00022679"/>
    </source>
</evidence>
<dbReference type="AlphaFoldDB" id="A0AAW0A9F4"/>
<dbReference type="Pfam" id="PF10250">
    <property type="entry name" value="O-FucT"/>
    <property type="match status" value="1"/>
</dbReference>
<reference evidence="4 5" key="1">
    <citation type="journal article" date="2024" name="J Genomics">
        <title>Draft genome sequencing and assembly of Favolaschia claudopus CIRM-BRFM 2984 isolated from oak limbs.</title>
        <authorList>
            <person name="Navarro D."/>
            <person name="Drula E."/>
            <person name="Chaduli D."/>
            <person name="Cazenave R."/>
            <person name="Ahrendt S."/>
            <person name="Wang J."/>
            <person name="Lipzen A."/>
            <person name="Daum C."/>
            <person name="Barry K."/>
            <person name="Grigoriev I.V."/>
            <person name="Favel A."/>
            <person name="Rosso M.N."/>
            <person name="Martin F."/>
        </authorList>
    </citation>
    <scope>NUCLEOTIDE SEQUENCE [LARGE SCALE GENOMIC DNA]</scope>
    <source>
        <strain evidence="4 5">CIRM-BRFM 2984</strain>
    </source>
</reference>